<evidence type="ECO:0000313" key="2">
    <source>
        <dbReference type="Proteomes" id="UP000027265"/>
    </source>
</evidence>
<dbReference type="EMBL" id="KL197753">
    <property type="protein sequence ID" value="KDQ50966.1"/>
    <property type="molecule type" value="Genomic_DNA"/>
</dbReference>
<name>A0A067PKL1_9AGAM</name>
<dbReference type="Proteomes" id="UP000027265">
    <property type="component" value="Unassembled WGS sequence"/>
</dbReference>
<gene>
    <name evidence="1" type="ORF">JAAARDRAFT_543598</name>
</gene>
<dbReference type="AlphaFoldDB" id="A0A067PKL1"/>
<organism evidence="1 2">
    <name type="scientific">Jaapia argillacea MUCL 33604</name>
    <dbReference type="NCBI Taxonomy" id="933084"/>
    <lineage>
        <taxon>Eukaryota</taxon>
        <taxon>Fungi</taxon>
        <taxon>Dikarya</taxon>
        <taxon>Basidiomycota</taxon>
        <taxon>Agaricomycotina</taxon>
        <taxon>Agaricomycetes</taxon>
        <taxon>Agaricomycetidae</taxon>
        <taxon>Jaapiales</taxon>
        <taxon>Jaapiaceae</taxon>
        <taxon>Jaapia</taxon>
    </lineage>
</organism>
<protein>
    <submittedName>
        <fullName evidence="1">Uncharacterized protein</fullName>
    </submittedName>
</protein>
<dbReference type="InParanoid" id="A0A067PKL1"/>
<sequence>MSTSLPADETTSTSSFRIASRDVPVLIEAFRDHPGDLEIESATSSTISDQPGPGRTLGRWMTLTGAIWAKWLGYVAERGGRGPNAIMHRILARVEKLEHRYVEQVFSKFMPGRKPRSSPFGAPLASVFRSPPSLASIFEDVSRRGVYRVHDATVLEDRRIQADCRRLVLFLRSALILFSVF</sequence>
<keyword evidence="2" id="KW-1185">Reference proteome</keyword>
<proteinExistence type="predicted"/>
<accession>A0A067PKL1</accession>
<dbReference type="OrthoDB" id="3332327at2759"/>
<dbReference type="HOGENOM" id="CLU_1489232_0_0_1"/>
<evidence type="ECO:0000313" key="1">
    <source>
        <dbReference type="EMBL" id="KDQ50966.1"/>
    </source>
</evidence>
<reference evidence="2" key="1">
    <citation type="journal article" date="2014" name="Proc. Natl. Acad. Sci. U.S.A.">
        <title>Extensive sampling of basidiomycete genomes demonstrates inadequacy of the white-rot/brown-rot paradigm for wood decay fungi.</title>
        <authorList>
            <person name="Riley R."/>
            <person name="Salamov A.A."/>
            <person name="Brown D.W."/>
            <person name="Nagy L.G."/>
            <person name="Floudas D."/>
            <person name="Held B.W."/>
            <person name="Levasseur A."/>
            <person name="Lombard V."/>
            <person name="Morin E."/>
            <person name="Otillar R."/>
            <person name="Lindquist E.A."/>
            <person name="Sun H."/>
            <person name="LaButti K.M."/>
            <person name="Schmutz J."/>
            <person name="Jabbour D."/>
            <person name="Luo H."/>
            <person name="Baker S.E."/>
            <person name="Pisabarro A.G."/>
            <person name="Walton J.D."/>
            <person name="Blanchette R.A."/>
            <person name="Henrissat B."/>
            <person name="Martin F."/>
            <person name="Cullen D."/>
            <person name="Hibbett D.S."/>
            <person name="Grigoriev I.V."/>
        </authorList>
    </citation>
    <scope>NUCLEOTIDE SEQUENCE [LARGE SCALE GENOMIC DNA]</scope>
    <source>
        <strain evidence="2">MUCL 33604</strain>
    </source>
</reference>